<keyword evidence="2" id="KW-0540">Nuclease</keyword>
<dbReference type="SUPFAM" id="SSF47819">
    <property type="entry name" value="HRDC-like"/>
    <property type="match status" value="2"/>
</dbReference>
<organism evidence="2 3">
    <name type="scientific">Desulfosudis oleivorans (strain DSM 6200 / JCM 39069 / Hxd3)</name>
    <name type="common">Desulfococcus oleovorans</name>
    <dbReference type="NCBI Taxonomy" id="96561"/>
    <lineage>
        <taxon>Bacteria</taxon>
        <taxon>Pseudomonadati</taxon>
        <taxon>Thermodesulfobacteriota</taxon>
        <taxon>Desulfobacteria</taxon>
        <taxon>Desulfobacterales</taxon>
        <taxon>Desulfosudaceae</taxon>
        <taxon>Desulfosudis</taxon>
    </lineage>
</organism>
<keyword evidence="3" id="KW-1185">Reference proteome</keyword>
<sequence length="382" mass="42705">MADDPQQPFTFVNTPSGLAQVVHRLERVPVVAVDLEADSLHHFTEKVCLIQIGVNGDAFLIDPLALSDLSSLKPFFADPGVIKVLHGADYDVRSLYRDFGITITGLFDSEIASRFLGVQSTGLNDVVNRRFGVTMDKGCRKQDWTQRPLPEKMLSYAALDVRYLVDLYHQLQNELQQMGRAEWVAEECELLSRVRYANGEDTPLFVRFKGAGRLSRRTLAVLEALLVARQKMARKKDRPPFKVMGNDALLRLAQERPRNRKALEAMGVFSKKQLPMVADGVLAAVERAMVLPDSQLPVYPRTRQPALPRAAARRVEILKQWREKAATRLCLDPGLLFPKSLVTAVAQEGPKTLADLGRVEGVRRWQVEALGPEMLEALGSGR</sequence>
<dbReference type="GO" id="GO:0006139">
    <property type="term" value="P:nucleobase-containing compound metabolic process"/>
    <property type="evidence" value="ECO:0007669"/>
    <property type="project" value="InterPro"/>
</dbReference>
<dbReference type="GO" id="GO:0000166">
    <property type="term" value="F:nucleotide binding"/>
    <property type="evidence" value="ECO:0007669"/>
    <property type="project" value="InterPro"/>
</dbReference>
<feature type="domain" description="HRDC" evidence="1">
    <location>
        <begin position="215"/>
        <end position="295"/>
    </location>
</feature>
<dbReference type="InterPro" id="IPR010997">
    <property type="entry name" value="HRDC-like_sf"/>
</dbReference>
<dbReference type="Gene3D" id="1.10.150.80">
    <property type="entry name" value="HRDC domain"/>
    <property type="match status" value="2"/>
</dbReference>
<dbReference type="eggNOG" id="COG0349">
    <property type="taxonomic scope" value="Bacteria"/>
</dbReference>
<dbReference type="HOGENOM" id="CLU_042387_3_1_7"/>
<name>A9A075_DESOH</name>
<dbReference type="InterPro" id="IPR002562">
    <property type="entry name" value="3'-5'_exonuclease_dom"/>
</dbReference>
<gene>
    <name evidence="2" type="ordered locus">Dole_3191</name>
</gene>
<evidence type="ECO:0000259" key="1">
    <source>
        <dbReference type="PROSITE" id="PS50967"/>
    </source>
</evidence>
<proteinExistence type="predicted"/>
<dbReference type="Pfam" id="PF01612">
    <property type="entry name" value="DNA_pol_A_exo1"/>
    <property type="match status" value="1"/>
</dbReference>
<dbReference type="PANTHER" id="PTHR47649">
    <property type="entry name" value="RIBONUCLEASE D"/>
    <property type="match status" value="1"/>
</dbReference>
<dbReference type="PROSITE" id="PS50967">
    <property type="entry name" value="HRDC"/>
    <property type="match status" value="2"/>
</dbReference>
<keyword evidence="2" id="KW-0378">Hydrolase</keyword>
<dbReference type="AlphaFoldDB" id="A9A075"/>
<dbReference type="InterPro" id="IPR044876">
    <property type="entry name" value="HRDC_dom_sf"/>
</dbReference>
<dbReference type="Pfam" id="PF00570">
    <property type="entry name" value="HRDC"/>
    <property type="match status" value="2"/>
</dbReference>
<accession>A9A075</accession>
<dbReference type="OrthoDB" id="144122at2"/>
<dbReference type="Gene3D" id="3.30.420.10">
    <property type="entry name" value="Ribonuclease H-like superfamily/Ribonuclease H"/>
    <property type="match status" value="1"/>
</dbReference>
<dbReference type="GO" id="GO:0003676">
    <property type="term" value="F:nucleic acid binding"/>
    <property type="evidence" value="ECO:0007669"/>
    <property type="project" value="InterPro"/>
</dbReference>
<dbReference type="Proteomes" id="UP000008561">
    <property type="component" value="Chromosome"/>
</dbReference>
<dbReference type="InterPro" id="IPR036397">
    <property type="entry name" value="RNaseH_sf"/>
</dbReference>
<dbReference type="KEGG" id="dol:Dole_3191"/>
<keyword evidence="2" id="KW-0269">Exonuclease</keyword>
<protein>
    <submittedName>
        <fullName evidence="2">3'-5' exonuclease</fullName>
    </submittedName>
</protein>
<evidence type="ECO:0000313" key="2">
    <source>
        <dbReference type="EMBL" id="ABW68994.1"/>
    </source>
</evidence>
<dbReference type="RefSeq" id="WP_012176604.1">
    <property type="nucleotide sequence ID" value="NC_009943.1"/>
</dbReference>
<dbReference type="SMART" id="SM00341">
    <property type="entry name" value="HRDC"/>
    <property type="match status" value="1"/>
</dbReference>
<dbReference type="PANTHER" id="PTHR47649:SF1">
    <property type="entry name" value="RIBONUCLEASE D"/>
    <property type="match status" value="1"/>
</dbReference>
<dbReference type="GO" id="GO:0008408">
    <property type="term" value="F:3'-5' exonuclease activity"/>
    <property type="evidence" value="ECO:0007669"/>
    <property type="project" value="InterPro"/>
</dbReference>
<feature type="domain" description="HRDC" evidence="1">
    <location>
        <begin position="308"/>
        <end position="382"/>
    </location>
</feature>
<dbReference type="SUPFAM" id="SSF53098">
    <property type="entry name" value="Ribonuclease H-like"/>
    <property type="match status" value="1"/>
</dbReference>
<evidence type="ECO:0000313" key="3">
    <source>
        <dbReference type="Proteomes" id="UP000008561"/>
    </source>
</evidence>
<dbReference type="InterPro" id="IPR002121">
    <property type="entry name" value="HRDC_dom"/>
</dbReference>
<dbReference type="CDD" id="cd06142">
    <property type="entry name" value="RNaseD_exo"/>
    <property type="match status" value="1"/>
</dbReference>
<dbReference type="SMART" id="SM00474">
    <property type="entry name" value="35EXOc"/>
    <property type="match status" value="1"/>
</dbReference>
<dbReference type="InterPro" id="IPR051086">
    <property type="entry name" value="RNase_D-like"/>
</dbReference>
<dbReference type="EMBL" id="CP000859">
    <property type="protein sequence ID" value="ABW68994.1"/>
    <property type="molecule type" value="Genomic_DNA"/>
</dbReference>
<dbReference type="InterPro" id="IPR012337">
    <property type="entry name" value="RNaseH-like_sf"/>
</dbReference>
<reference evidence="2 3" key="1">
    <citation type="submission" date="2007-10" db="EMBL/GenBank/DDBJ databases">
        <title>Complete sequence of Desulfococcus oleovorans Hxd3.</title>
        <authorList>
            <consortium name="US DOE Joint Genome Institute"/>
            <person name="Copeland A."/>
            <person name="Lucas S."/>
            <person name="Lapidus A."/>
            <person name="Barry K."/>
            <person name="Glavina del Rio T."/>
            <person name="Dalin E."/>
            <person name="Tice H."/>
            <person name="Pitluck S."/>
            <person name="Kiss H."/>
            <person name="Brettin T."/>
            <person name="Bruce D."/>
            <person name="Detter J.C."/>
            <person name="Han C."/>
            <person name="Schmutz J."/>
            <person name="Larimer F."/>
            <person name="Land M."/>
            <person name="Hauser L."/>
            <person name="Kyrpides N."/>
            <person name="Kim E."/>
            <person name="Wawrik B."/>
            <person name="Richardson P."/>
        </authorList>
    </citation>
    <scope>NUCLEOTIDE SEQUENCE [LARGE SCALE GENOMIC DNA]</scope>
    <source>
        <strain evidence="3">DSM 6200 / JCM 39069 / Hxd3</strain>
    </source>
</reference>
<dbReference type="STRING" id="96561.Dole_3191"/>